<keyword evidence="6 9" id="KW-0804">Transcription</keyword>
<dbReference type="SMART" id="SM00399">
    <property type="entry name" value="ZnF_C4"/>
    <property type="match status" value="1"/>
</dbReference>
<accession>A0A7I8VX09</accession>
<dbReference type="PANTHER" id="PTHR24082">
    <property type="entry name" value="NUCLEAR HORMONE RECEPTOR"/>
    <property type="match status" value="1"/>
</dbReference>
<dbReference type="PROSITE" id="PS51030">
    <property type="entry name" value="NUCLEAR_REC_DBD_2"/>
    <property type="match status" value="1"/>
</dbReference>
<dbReference type="InterPro" id="IPR050234">
    <property type="entry name" value="Nuclear_hormone_rcpt_NR1"/>
</dbReference>
<dbReference type="GO" id="GO:0000122">
    <property type="term" value="P:negative regulation of transcription by RNA polymerase II"/>
    <property type="evidence" value="ECO:0007669"/>
    <property type="project" value="TreeGrafter"/>
</dbReference>
<reference evidence="12 13" key="1">
    <citation type="submission" date="2020-08" db="EMBL/GenBank/DDBJ databases">
        <authorList>
            <person name="Hejnol A."/>
        </authorList>
    </citation>
    <scope>NUCLEOTIDE SEQUENCE [LARGE SCALE GENOMIC DNA]</scope>
</reference>
<keyword evidence="4 9" id="KW-0805">Transcription regulation</keyword>
<organism evidence="12 13">
    <name type="scientific">Dimorphilus gyrociliatus</name>
    <dbReference type="NCBI Taxonomy" id="2664684"/>
    <lineage>
        <taxon>Eukaryota</taxon>
        <taxon>Metazoa</taxon>
        <taxon>Spiralia</taxon>
        <taxon>Lophotrochozoa</taxon>
        <taxon>Annelida</taxon>
        <taxon>Polychaeta</taxon>
        <taxon>Polychaeta incertae sedis</taxon>
        <taxon>Dinophilidae</taxon>
        <taxon>Dimorphilus</taxon>
    </lineage>
</organism>
<dbReference type="EMBL" id="CAJFCJ010000009">
    <property type="protein sequence ID" value="CAD5119133.1"/>
    <property type="molecule type" value="Genomic_DNA"/>
</dbReference>
<dbReference type="SUPFAM" id="SSF48508">
    <property type="entry name" value="Nuclear receptor ligand-binding domain"/>
    <property type="match status" value="1"/>
</dbReference>
<dbReference type="InterPro" id="IPR001723">
    <property type="entry name" value="Nuclear_hrmn_rcpt"/>
</dbReference>
<dbReference type="GO" id="GO:0030154">
    <property type="term" value="P:cell differentiation"/>
    <property type="evidence" value="ECO:0007669"/>
    <property type="project" value="TreeGrafter"/>
</dbReference>
<dbReference type="GO" id="GO:0000978">
    <property type="term" value="F:RNA polymerase II cis-regulatory region sequence-specific DNA binding"/>
    <property type="evidence" value="ECO:0007669"/>
    <property type="project" value="TreeGrafter"/>
</dbReference>
<dbReference type="Gene3D" id="3.30.50.10">
    <property type="entry name" value="Erythroid Transcription Factor GATA-1, subunit A"/>
    <property type="match status" value="1"/>
</dbReference>
<dbReference type="Proteomes" id="UP000549394">
    <property type="component" value="Unassembled WGS sequence"/>
</dbReference>
<dbReference type="OrthoDB" id="5771769at2759"/>
<evidence type="ECO:0000256" key="5">
    <source>
        <dbReference type="ARBA" id="ARBA00023125"/>
    </source>
</evidence>
<protein>
    <submittedName>
        <fullName evidence="12">DgyrCDS7773</fullName>
    </submittedName>
</protein>
<dbReference type="InterPro" id="IPR035500">
    <property type="entry name" value="NHR-like_dom_sf"/>
</dbReference>
<dbReference type="PRINTS" id="PR00047">
    <property type="entry name" value="STROIDFINGER"/>
</dbReference>
<gene>
    <name evidence="12" type="ORF">DGYR_LOCUS7418</name>
</gene>
<evidence type="ECO:0000256" key="6">
    <source>
        <dbReference type="ARBA" id="ARBA00023163"/>
    </source>
</evidence>
<comment type="subcellular location">
    <subcellularLocation>
        <location evidence="9">Nucleus</location>
    </subcellularLocation>
</comment>
<dbReference type="GO" id="GO:0008270">
    <property type="term" value="F:zinc ion binding"/>
    <property type="evidence" value="ECO:0007669"/>
    <property type="project" value="UniProtKB-KW"/>
</dbReference>
<dbReference type="GO" id="GO:0009755">
    <property type="term" value="P:hormone-mediated signaling pathway"/>
    <property type="evidence" value="ECO:0007669"/>
    <property type="project" value="TreeGrafter"/>
</dbReference>
<feature type="domain" description="Nuclear receptor" evidence="10">
    <location>
        <begin position="46"/>
        <end position="121"/>
    </location>
</feature>
<dbReference type="InterPro" id="IPR001628">
    <property type="entry name" value="Znf_hrmn_rcpt"/>
</dbReference>
<comment type="caution">
    <text evidence="12">The sequence shown here is derived from an EMBL/GenBank/DDBJ whole genome shotgun (WGS) entry which is preliminary data.</text>
</comment>
<evidence type="ECO:0000256" key="4">
    <source>
        <dbReference type="ARBA" id="ARBA00023015"/>
    </source>
</evidence>
<dbReference type="Pfam" id="PF00105">
    <property type="entry name" value="zf-C4"/>
    <property type="match status" value="1"/>
</dbReference>
<comment type="similarity">
    <text evidence="9">Belongs to the nuclear hormone receptor family.</text>
</comment>
<dbReference type="InterPro" id="IPR000536">
    <property type="entry name" value="Nucl_hrmn_rcpt_lig-bd"/>
</dbReference>
<evidence type="ECO:0000256" key="9">
    <source>
        <dbReference type="RuleBase" id="RU004334"/>
    </source>
</evidence>
<dbReference type="Gene3D" id="1.10.565.10">
    <property type="entry name" value="Retinoid X Receptor"/>
    <property type="match status" value="1"/>
</dbReference>
<proteinExistence type="inferred from homology"/>
<keyword evidence="13" id="KW-1185">Reference proteome</keyword>
<keyword evidence="3 9" id="KW-0862">Zinc</keyword>
<feature type="domain" description="NR LBD" evidence="11">
    <location>
        <begin position="151"/>
        <end position="392"/>
    </location>
</feature>
<dbReference type="GO" id="GO:0004879">
    <property type="term" value="F:nuclear receptor activity"/>
    <property type="evidence" value="ECO:0007669"/>
    <property type="project" value="TreeGrafter"/>
</dbReference>
<evidence type="ECO:0000259" key="10">
    <source>
        <dbReference type="PROSITE" id="PS51030"/>
    </source>
</evidence>
<keyword evidence="5 9" id="KW-0238">DNA-binding</keyword>
<dbReference type="InterPro" id="IPR013088">
    <property type="entry name" value="Znf_NHR/GATA"/>
</dbReference>
<dbReference type="AlphaFoldDB" id="A0A7I8VX09"/>
<keyword evidence="7 9" id="KW-0675">Receptor</keyword>
<dbReference type="GO" id="GO:0005634">
    <property type="term" value="C:nucleus"/>
    <property type="evidence" value="ECO:0007669"/>
    <property type="project" value="UniProtKB-SubCell"/>
</dbReference>
<evidence type="ECO:0000256" key="2">
    <source>
        <dbReference type="ARBA" id="ARBA00022771"/>
    </source>
</evidence>
<dbReference type="SUPFAM" id="SSF57716">
    <property type="entry name" value="Glucocorticoid receptor-like (DNA-binding domain)"/>
    <property type="match status" value="1"/>
</dbReference>
<dbReference type="FunFam" id="3.30.50.10:FF:000044">
    <property type="entry name" value="retinoic acid receptor beta isoform X4"/>
    <property type="match status" value="1"/>
</dbReference>
<evidence type="ECO:0000256" key="1">
    <source>
        <dbReference type="ARBA" id="ARBA00022723"/>
    </source>
</evidence>
<dbReference type="PROSITE" id="PS00031">
    <property type="entry name" value="NUCLEAR_REC_DBD_1"/>
    <property type="match status" value="1"/>
</dbReference>
<dbReference type="PANTHER" id="PTHR24082:SF473">
    <property type="entry name" value="ECDYSONE-INDUCED PROTEIN 75B, ISOFORM B"/>
    <property type="match status" value="1"/>
</dbReference>
<keyword evidence="2 9" id="KW-0863">Zinc-finger</keyword>
<dbReference type="SMART" id="SM00430">
    <property type="entry name" value="HOLI"/>
    <property type="match status" value="1"/>
</dbReference>
<keyword evidence="8 9" id="KW-0539">Nucleus</keyword>
<evidence type="ECO:0000256" key="3">
    <source>
        <dbReference type="ARBA" id="ARBA00022833"/>
    </source>
</evidence>
<evidence type="ECO:0000259" key="11">
    <source>
        <dbReference type="PROSITE" id="PS51843"/>
    </source>
</evidence>
<dbReference type="PRINTS" id="PR00398">
    <property type="entry name" value="STRDHORMONER"/>
</dbReference>
<dbReference type="PROSITE" id="PS51843">
    <property type="entry name" value="NR_LBD"/>
    <property type="match status" value="1"/>
</dbReference>
<evidence type="ECO:0000313" key="13">
    <source>
        <dbReference type="Proteomes" id="UP000549394"/>
    </source>
</evidence>
<keyword evidence="1 9" id="KW-0479">Metal-binding</keyword>
<dbReference type="CDD" id="cd06916">
    <property type="entry name" value="NR_DBD_like"/>
    <property type="match status" value="1"/>
</dbReference>
<name>A0A7I8VX09_9ANNE</name>
<evidence type="ECO:0000313" key="12">
    <source>
        <dbReference type="EMBL" id="CAD5119133.1"/>
    </source>
</evidence>
<evidence type="ECO:0000256" key="8">
    <source>
        <dbReference type="ARBA" id="ARBA00023242"/>
    </source>
</evidence>
<sequence>MEDLLQIPSPGSFPDLTSYMNVDFDVDDALLGSSEVTTTEPNSTSQTNCQVCGDEASGNHYGVQSCEGCKGFFRRSIQKLMKYQCSKEGKCEISKVNRNRCQYCRFKKCLAVGMSRDSVRYGRMSKRTKTVNDKQQKAIVNDQTKTQEELAVYDLILAVSSAYTEHMLIAENKIPKTETVIPPAGDLIDLLDLTKKVSSFERLTKLIGLSLNSVAEFLKCIPGFYNLSTNDQLALLKGGFLEIWIISISRTFDTNANTLTVQDGNQISKDDLESAYNTDLVSCLFNFVENFMNLNLSNTDLALFCAVVFFTPDRINVIDKSGVSVLQGKLMEALKMHMSRNHSTEPQLFASVLLKIPELRILSAKHNDALEYFKERDQLLYTDAMFAEIFNMHPVLHSE</sequence>
<dbReference type="Pfam" id="PF00104">
    <property type="entry name" value="Hormone_recep"/>
    <property type="match status" value="1"/>
</dbReference>
<dbReference type="GO" id="GO:0045944">
    <property type="term" value="P:positive regulation of transcription by RNA polymerase II"/>
    <property type="evidence" value="ECO:0007669"/>
    <property type="project" value="TreeGrafter"/>
</dbReference>
<evidence type="ECO:0000256" key="7">
    <source>
        <dbReference type="ARBA" id="ARBA00023170"/>
    </source>
</evidence>